<proteinExistence type="predicted"/>
<organism evidence="1 2">
    <name type="scientific">Novosphingobium pituita</name>
    <dbReference type="NCBI Taxonomy" id="3056842"/>
    <lineage>
        <taxon>Bacteria</taxon>
        <taxon>Pseudomonadati</taxon>
        <taxon>Pseudomonadota</taxon>
        <taxon>Alphaproteobacteria</taxon>
        <taxon>Sphingomonadales</taxon>
        <taxon>Sphingomonadaceae</taxon>
        <taxon>Novosphingobium</taxon>
    </lineage>
</organism>
<evidence type="ECO:0000313" key="1">
    <source>
        <dbReference type="EMBL" id="GMM59935.1"/>
    </source>
</evidence>
<keyword evidence="2" id="KW-1185">Reference proteome</keyword>
<protein>
    <recommendedName>
        <fullName evidence="3">RloB domain-containing protein</fullName>
    </recommendedName>
</protein>
<sequence>MSRRRAAVPQRRRYFIGCEGESEQGYVALLARLAGLRRSAVHLDAVLLQPGGGDPLALVELADRKADERERRSGAFAGRFILLDDDKLGQAPARDARIEAVRARGRFQLIWQRSCHEALLLRHLKGCSQRRPGNTPRALADLEREWQGYRKGLPAARLADRIDEDALGRVAAVEPELAILLAAIGFV</sequence>
<gene>
    <name evidence="1" type="ORF">NUTIK01_07120</name>
</gene>
<evidence type="ECO:0000313" key="2">
    <source>
        <dbReference type="Proteomes" id="UP001187221"/>
    </source>
</evidence>
<name>A0ABQ6P3Y0_9SPHN</name>
<dbReference type="EMBL" id="BTFW01000001">
    <property type="protein sequence ID" value="GMM59935.1"/>
    <property type="molecule type" value="Genomic_DNA"/>
</dbReference>
<evidence type="ECO:0008006" key="3">
    <source>
        <dbReference type="Google" id="ProtNLM"/>
    </source>
</evidence>
<accession>A0ABQ6P3Y0</accession>
<reference evidence="1 2" key="1">
    <citation type="submission" date="2023-06" db="EMBL/GenBank/DDBJ databases">
        <title>Draft genome sequence of Novosphingobium sp. strain IK01.</title>
        <authorList>
            <person name="Hatamoto M."/>
            <person name="Ikarashi T."/>
            <person name="Yamaguchi T."/>
        </authorList>
    </citation>
    <scope>NUCLEOTIDE SEQUENCE [LARGE SCALE GENOMIC DNA]</scope>
    <source>
        <strain evidence="1 2">IK01</strain>
    </source>
</reference>
<dbReference type="RefSeq" id="WP_317973765.1">
    <property type="nucleotide sequence ID" value="NZ_BTFW01000001.1"/>
</dbReference>
<dbReference type="Proteomes" id="UP001187221">
    <property type="component" value="Unassembled WGS sequence"/>
</dbReference>
<comment type="caution">
    <text evidence="1">The sequence shown here is derived from an EMBL/GenBank/DDBJ whole genome shotgun (WGS) entry which is preliminary data.</text>
</comment>